<keyword evidence="2" id="KW-0963">Cytoplasm</keyword>
<evidence type="ECO:0000256" key="7">
    <source>
        <dbReference type="ARBA" id="ARBA00023027"/>
    </source>
</evidence>
<evidence type="ECO:0000259" key="10">
    <source>
        <dbReference type="Pfam" id="PF05173"/>
    </source>
</evidence>
<protein>
    <submittedName>
        <fullName evidence="11">Predicted dihydrodipicolinate reductase</fullName>
    </submittedName>
</protein>
<dbReference type="InterPro" id="IPR023940">
    <property type="entry name" value="DHDPR_bac"/>
</dbReference>
<dbReference type="Pfam" id="PF05173">
    <property type="entry name" value="DapB_C"/>
    <property type="match status" value="1"/>
</dbReference>
<dbReference type="InterPro" id="IPR022663">
    <property type="entry name" value="DapB_C"/>
</dbReference>
<evidence type="ECO:0000313" key="11">
    <source>
        <dbReference type="EMBL" id="AAS73127.1"/>
    </source>
</evidence>
<evidence type="ECO:0000256" key="2">
    <source>
        <dbReference type="ARBA" id="ARBA00022490"/>
    </source>
</evidence>
<keyword evidence="7" id="KW-0520">NAD</keyword>
<dbReference type="GO" id="GO:0005829">
    <property type="term" value="C:cytosol"/>
    <property type="evidence" value="ECO:0007669"/>
    <property type="project" value="TreeGrafter"/>
</dbReference>
<dbReference type="Gene3D" id="3.40.50.720">
    <property type="entry name" value="NAD(P)-binding Rossmann-like Domain"/>
    <property type="match status" value="1"/>
</dbReference>
<dbReference type="GO" id="GO:0008839">
    <property type="term" value="F:4-hydroxy-tetrahydrodipicolinate reductase"/>
    <property type="evidence" value="ECO:0007669"/>
    <property type="project" value="InterPro"/>
</dbReference>
<evidence type="ECO:0000256" key="4">
    <source>
        <dbReference type="ARBA" id="ARBA00022857"/>
    </source>
</evidence>
<comment type="similarity">
    <text evidence="1">Belongs to the DapB family.</text>
</comment>
<dbReference type="PANTHER" id="PTHR20836:SF7">
    <property type="entry name" value="4-HYDROXY-TETRAHYDRODIPICOLINATE REDUCTASE"/>
    <property type="match status" value="1"/>
</dbReference>
<dbReference type="SUPFAM" id="SSF51735">
    <property type="entry name" value="NAD(P)-binding Rossmann-fold domains"/>
    <property type="match status" value="1"/>
</dbReference>
<feature type="domain" description="Dihydrodipicolinate reductase N-terminal" evidence="9">
    <location>
        <begin position="33"/>
        <end position="93"/>
    </location>
</feature>
<keyword evidence="4" id="KW-0521">NADP</keyword>
<dbReference type="Gene3D" id="3.30.360.10">
    <property type="entry name" value="Dihydrodipicolinate Reductase, domain 2"/>
    <property type="match status" value="1"/>
</dbReference>
<evidence type="ECO:0000256" key="8">
    <source>
        <dbReference type="ARBA" id="ARBA00023154"/>
    </source>
</evidence>
<name>Q6Q8U0_9GAMM</name>
<keyword evidence="3" id="KW-0028">Amino-acid biosynthesis</keyword>
<dbReference type="PANTHER" id="PTHR20836">
    <property type="entry name" value="DIHYDRODIPICOLINATE REDUCTASE"/>
    <property type="match status" value="1"/>
</dbReference>
<dbReference type="InterPro" id="IPR036291">
    <property type="entry name" value="NAD(P)-bd_dom_sf"/>
</dbReference>
<dbReference type="GO" id="GO:0009089">
    <property type="term" value="P:lysine biosynthetic process via diaminopimelate"/>
    <property type="evidence" value="ECO:0007669"/>
    <property type="project" value="InterPro"/>
</dbReference>
<evidence type="ECO:0000259" key="9">
    <source>
        <dbReference type="Pfam" id="PF01113"/>
    </source>
</evidence>
<reference evidence="11" key="2">
    <citation type="submission" date="2005-12" db="EMBL/GenBank/DDBJ databases">
        <authorList>
            <person name="Sabehi G."/>
            <person name="Beja O."/>
        </authorList>
    </citation>
    <scope>NUCLEOTIDE SEQUENCE</scope>
</reference>
<evidence type="ECO:0000256" key="6">
    <source>
        <dbReference type="ARBA" id="ARBA00023002"/>
    </source>
</evidence>
<dbReference type="SUPFAM" id="SSF55347">
    <property type="entry name" value="Glyceraldehyde-3-phosphate dehydrogenase-like, C-terminal domain"/>
    <property type="match status" value="1"/>
</dbReference>
<organism evidence="11">
    <name type="scientific">uncultured marine gamma proteobacterium EBAC20E09</name>
    <dbReference type="NCBI Taxonomy" id="266134"/>
    <lineage>
        <taxon>Bacteria</taxon>
        <taxon>Pseudomonadati</taxon>
        <taxon>Pseudomonadota</taxon>
        <taxon>Gammaproteobacteria</taxon>
        <taxon>SAR86 cluster</taxon>
        <taxon>environmental samples</taxon>
    </lineage>
</organism>
<dbReference type="CDD" id="cd02274">
    <property type="entry name" value="DHDPR_N"/>
    <property type="match status" value="1"/>
</dbReference>
<dbReference type="GO" id="GO:0019877">
    <property type="term" value="P:diaminopimelate biosynthetic process"/>
    <property type="evidence" value="ECO:0007669"/>
    <property type="project" value="UniProtKB-KW"/>
</dbReference>
<proteinExistence type="inferred from homology"/>
<dbReference type="EMBL" id="AY552545">
    <property type="protein sequence ID" value="AAS73127.1"/>
    <property type="molecule type" value="Genomic_DNA"/>
</dbReference>
<sequence length="217" mass="24022">MIKIMINGASGKMGTKVSNLIKNDSFLVECNDDISCSDLVIDFSHPSSTKKILKKCVAAKKPIIIGTTGFTNDDLNEIREAANSIPIVLAANMSKGVFYLKKSLASFINNNQDKLRCLIEETHHLEKIDKPSGTAIELKKFIIEHDDNNFIQDVKIKSNRVADIFGTHKIMFCSDNGTVCFSHEALSRGIFAEGAITCAKSIDFNKPNLYSFEDIIN</sequence>
<feature type="domain" description="Dihydrodipicolinate reductase C-terminal" evidence="10">
    <location>
        <begin position="99"/>
        <end position="216"/>
    </location>
</feature>
<evidence type="ECO:0000256" key="3">
    <source>
        <dbReference type="ARBA" id="ARBA00022605"/>
    </source>
</evidence>
<keyword evidence="6" id="KW-0560">Oxidoreductase</keyword>
<accession>Q6Q8U0</accession>
<evidence type="ECO:0000256" key="1">
    <source>
        <dbReference type="ARBA" id="ARBA00006642"/>
    </source>
</evidence>
<keyword evidence="8" id="KW-0457">Lysine biosynthesis</keyword>
<dbReference type="InterPro" id="IPR000846">
    <property type="entry name" value="DapB_N"/>
</dbReference>
<reference evidence="11" key="1">
    <citation type="journal article" date="2004" name="Environ. Microbiol.">
        <title>Different SAR86 subgroups harbour divergent proteorhodopsins.</title>
        <authorList>
            <person name="Sabehi G."/>
            <person name="Beja O."/>
            <person name="Suzuki M.T."/>
            <person name="Preston C.M."/>
            <person name="DeLong E.F."/>
        </authorList>
    </citation>
    <scope>NUCLEOTIDE SEQUENCE</scope>
</reference>
<dbReference type="PIRSF" id="PIRSF000161">
    <property type="entry name" value="DHPR"/>
    <property type="match status" value="1"/>
</dbReference>
<keyword evidence="5" id="KW-0220">Diaminopimelate biosynthesis</keyword>
<gene>
    <name evidence="11" type="ORF">Red20E09_131</name>
</gene>
<dbReference type="Pfam" id="PF01113">
    <property type="entry name" value="DapB_N"/>
    <property type="match status" value="1"/>
</dbReference>
<dbReference type="AlphaFoldDB" id="Q6Q8U0"/>
<evidence type="ECO:0000256" key="5">
    <source>
        <dbReference type="ARBA" id="ARBA00022915"/>
    </source>
</evidence>